<comment type="similarity">
    <text evidence="5">Belongs to the pyridoxamine 5'-phosphate oxidase family.</text>
</comment>
<dbReference type="EMBL" id="JAIFRP010004413">
    <property type="protein sequence ID" value="KAK2575540.1"/>
    <property type="molecule type" value="Genomic_DNA"/>
</dbReference>
<dbReference type="InterPro" id="IPR000659">
    <property type="entry name" value="Pyridox_Oxase"/>
</dbReference>
<evidence type="ECO:0000259" key="10">
    <source>
        <dbReference type="Pfam" id="PF01243"/>
    </source>
</evidence>
<dbReference type="Proteomes" id="UP001258017">
    <property type="component" value="Unassembled WGS sequence"/>
</dbReference>
<dbReference type="Pfam" id="PF10590">
    <property type="entry name" value="PNP_phzG_C"/>
    <property type="match status" value="1"/>
</dbReference>
<comment type="caution">
    <text evidence="12">The sequence shown here is derived from an EMBL/GenBank/DDBJ whole genome shotgun (WGS) entry which is preliminary data.</text>
</comment>
<proteinExistence type="inferred from homology"/>
<dbReference type="GO" id="GO:0004733">
    <property type="term" value="F:pyridoxamine phosphate oxidase activity"/>
    <property type="evidence" value="ECO:0007669"/>
    <property type="project" value="UniProtKB-EC"/>
</dbReference>
<sequence>METKVKEEFSDLARIDDVFDDPLDLFRSWHSEARKYKSNMPDGLCLATTNKDNKVAARTVVLREFDNDGFVLVTDKRSRKSSELTSVPHAAMCFLWCYINDEGQNIARQVRTEGTIVKLEPTKFKHLYDREPLFCKIRSHLCHQDSEVEWDDLKRRHDELLEEYRRGKNTLEMPDHFIGYKLLPTVVEFYYARDELIGDRIHYRRNSVTQPWERRRLAA</sequence>
<evidence type="ECO:0000256" key="1">
    <source>
        <dbReference type="ARBA" id="ARBA00001917"/>
    </source>
</evidence>
<reference evidence="12" key="1">
    <citation type="submission" date="2021-08" db="EMBL/GenBank/DDBJ databases">
        <authorList>
            <person name="Misof B."/>
            <person name="Oliver O."/>
            <person name="Podsiadlowski L."/>
            <person name="Donath A."/>
            <person name="Peters R."/>
            <person name="Mayer C."/>
            <person name="Rust J."/>
            <person name="Gunkel S."/>
            <person name="Lesny P."/>
            <person name="Martin S."/>
            <person name="Oeyen J.P."/>
            <person name="Petersen M."/>
            <person name="Panagiotis P."/>
            <person name="Wilbrandt J."/>
            <person name="Tanja T."/>
        </authorList>
    </citation>
    <scope>NUCLEOTIDE SEQUENCE</scope>
    <source>
        <strain evidence="12">GBR_01_08_01A</strain>
        <tissue evidence="12">Thorax + abdomen</tissue>
    </source>
</reference>
<evidence type="ECO:0000256" key="9">
    <source>
        <dbReference type="ARBA" id="ARBA00023002"/>
    </source>
</evidence>
<feature type="domain" description="Pyridoxamine 5'-phosphate oxidase N-terminal" evidence="10">
    <location>
        <begin position="44"/>
        <end position="125"/>
    </location>
</feature>
<evidence type="ECO:0000256" key="3">
    <source>
        <dbReference type="ARBA" id="ARBA00004738"/>
    </source>
</evidence>
<evidence type="ECO:0000313" key="13">
    <source>
        <dbReference type="Proteomes" id="UP001258017"/>
    </source>
</evidence>
<reference evidence="12" key="2">
    <citation type="journal article" date="2023" name="Commun. Biol.">
        <title>Intrasexual cuticular hydrocarbon dimorphism in a wasp sheds light on hydrocarbon biosynthesis genes in Hymenoptera.</title>
        <authorList>
            <person name="Moris V.C."/>
            <person name="Podsiadlowski L."/>
            <person name="Martin S."/>
            <person name="Oeyen J.P."/>
            <person name="Donath A."/>
            <person name="Petersen M."/>
            <person name="Wilbrandt J."/>
            <person name="Misof B."/>
            <person name="Liedtke D."/>
            <person name="Thamm M."/>
            <person name="Scheiner R."/>
            <person name="Schmitt T."/>
            <person name="Niehuis O."/>
        </authorList>
    </citation>
    <scope>NUCLEOTIDE SEQUENCE</scope>
    <source>
        <strain evidence="12">GBR_01_08_01A</strain>
    </source>
</reference>
<name>A0AAD9VJ24_9HYME</name>
<evidence type="ECO:0000256" key="8">
    <source>
        <dbReference type="ARBA" id="ARBA00022643"/>
    </source>
</evidence>
<dbReference type="SUPFAM" id="SSF50475">
    <property type="entry name" value="FMN-binding split barrel"/>
    <property type="match status" value="1"/>
</dbReference>
<comment type="pathway">
    <text evidence="3">Cofactor metabolism; pyridoxal 5'-phosphate salvage; pyridoxal 5'-phosphate from pyridoxamine 5'-phosphate: step 1/1.</text>
</comment>
<accession>A0AAD9VJ24</accession>
<evidence type="ECO:0000259" key="11">
    <source>
        <dbReference type="Pfam" id="PF10590"/>
    </source>
</evidence>
<comment type="cofactor">
    <cofactor evidence="1">
        <name>FMN</name>
        <dbReference type="ChEBI" id="CHEBI:58210"/>
    </cofactor>
</comment>
<evidence type="ECO:0000256" key="6">
    <source>
        <dbReference type="ARBA" id="ARBA00012801"/>
    </source>
</evidence>
<evidence type="ECO:0000256" key="4">
    <source>
        <dbReference type="ARBA" id="ARBA00005037"/>
    </source>
</evidence>
<protein>
    <recommendedName>
        <fullName evidence="6">pyridoxal 5'-phosphate synthase</fullName>
        <ecNumber evidence="6">1.4.3.5</ecNumber>
    </recommendedName>
</protein>
<dbReference type="Pfam" id="PF01243">
    <property type="entry name" value="PNPOx_N"/>
    <property type="match status" value="1"/>
</dbReference>
<keyword evidence="13" id="KW-1185">Reference proteome</keyword>
<comment type="function">
    <text evidence="2">Catalyzes the oxidation of either pyridoxine 5'-phosphate (PNP) or pyridoxamine 5'-phosphate (PMP) into pyridoxal 5'-phosphate (PLP).</text>
</comment>
<dbReference type="InterPro" id="IPR019576">
    <property type="entry name" value="Pyridoxamine_oxidase_dimer_C"/>
</dbReference>
<dbReference type="PANTHER" id="PTHR10851">
    <property type="entry name" value="PYRIDOXINE-5-PHOSPHATE OXIDASE"/>
    <property type="match status" value="1"/>
</dbReference>
<keyword evidence="8" id="KW-0288">FMN</keyword>
<evidence type="ECO:0000313" key="12">
    <source>
        <dbReference type="EMBL" id="KAK2575540.1"/>
    </source>
</evidence>
<dbReference type="GO" id="GO:0008615">
    <property type="term" value="P:pyridoxine biosynthetic process"/>
    <property type="evidence" value="ECO:0007669"/>
    <property type="project" value="InterPro"/>
</dbReference>
<dbReference type="PIRSF" id="PIRSF000190">
    <property type="entry name" value="Pyd_amn-ph_oxd"/>
    <property type="match status" value="1"/>
</dbReference>
<evidence type="ECO:0000256" key="5">
    <source>
        <dbReference type="ARBA" id="ARBA00007301"/>
    </source>
</evidence>
<keyword evidence="7" id="KW-0285">Flavoprotein</keyword>
<dbReference type="AlphaFoldDB" id="A0AAD9VJ24"/>
<comment type="pathway">
    <text evidence="4">Cofactor metabolism; pyridoxal 5'-phosphate salvage; pyridoxal 5'-phosphate from pyridoxine 5'-phosphate: step 1/1.</text>
</comment>
<gene>
    <name evidence="12" type="ORF">KPH14_011260</name>
</gene>
<evidence type="ECO:0000256" key="7">
    <source>
        <dbReference type="ARBA" id="ARBA00022630"/>
    </source>
</evidence>
<feature type="domain" description="Pyridoxine 5'-phosphate oxidase dimerisation C-terminal" evidence="11">
    <location>
        <begin position="178"/>
        <end position="218"/>
    </location>
</feature>
<dbReference type="InterPro" id="IPR012349">
    <property type="entry name" value="Split_barrel_FMN-bd"/>
</dbReference>
<evidence type="ECO:0000256" key="2">
    <source>
        <dbReference type="ARBA" id="ARBA00003691"/>
    </source>
</evidence>
<dbReference type="PANTHER" id="PTHR10851:SF4">
    <property type="entry name" value="PYRIDOXAL 5'-PHOSPHATE SYNTHASE"/>
    <property type="match status" value="1"/>
</dbReference>
<dbReference type="Gene3D" id="2.30.110.10">
    <property type="entry name" value="Electron Transport, Fmn-binding Protein, Chain A"/>
    <property type="match status" value="1"/>
</dbReference>
<dbReference type="GO" id="GO:0010181">
    <property type="term" value="F:FMN binding"/>
    <property type="evidence" value="ECO:0007669"/>
    <property type="project" value="InterPro"/>
</dbReference>
<organism evidence="12 13">
    <name type="scientific">Odynerus spinipes</name>
    <dbReference type="NCBI Taxonomy" id="1348599"/>
    <lineage>
        <taxon>Eukaryota</taxon>
        <taxon>Metazoa</taxon>
        <taxon>Ecdysozoa</taxon>
        <taxon>Arthropoda</taxon>
        <taxon>Hexapoda</taxon>
        <taxon>Insecta</taxon>
        <taxon>Pterygota</taxon>
        <taxon>Neoptera</taxon>
        <taxon>Endopterygota</taxon>
        <taxon>Hymenoptera</taxon>
        <taxon>Apocrita</taxon>
        <taxon>Aculeata</taxon>
        <taxon>Vespoidea</taxon>
        <taxon>Vespidae</taxon>
        <taxon>Eumeninae</taxon>
        <taxon>Odynerus</taxon>
    </lineage>
</organism>
<dbReference type="InterPro" id="IPR011576">
    <property type="entry name" value="Pyridox_Oxase_N"/>
</dbReference>
<dbReference type="EC" id="1.4.3.5" evidence="6"/>
<keyword evidence="9" id="KW-0560">Oxidoreductase</keyword>